<dbReference type="Proteomes" id="UP000283523">
    <property type="component" value="Unassembled WGS sequence"/>
</dbReference>
<gene>
    <name evidence="1" type="ORF">DYU11_07725</name>
</gene>
<proteinExistence type="predicted"/>
<dbReference type="AlphaFoldDB" id="A0A418MEP4"/>
<name>A0A418MEP4_9BACT</name>
<organism evidence="1 2">
    <name type="scientific">Fibrisoma montanum</name>
    <dbReference type="NCBI Taxonomy" id="2305895"/>
    <lineage>
        <taxon>Bacteria</taxon>
        <taxon>Pseudomonadati</taxon>
        <taxon>Bacteroidota</taxon>
        <taxon>Cytophagia</taxon>
        <taxon>Cytophagales</taxon>
        <taxon>Spirosomataceae</taxon>
        <taxon>Fibrisoma</taxon>
    </lineage>
</organism>
<dbReference type="EMBL" id="QXED01000002">
    <property type="protein sequence ID" value="RIV25193.1"/>
    <property type="molecule type" value="Genomic_DNA"/>
</dbReference>
<comment type="caution">
    <text evidence="1">The sequence shown here is derived from an EMBL/GenBank/DDBJ whole genome shotgun (WGS) entry which is preliminary data.</text>
</comment>
<dbReference type="RefSeq" id="WP_119667079.1">
    <property type="nucleotide sequence ID" value="NZ_QXED01000002.1"/>
</dbReference>
<keyword evidence="2" id="KW-1185">Reference proteome</keyword>
<sequence>MPIYSVEILNPKAIKLLEDLADLELIAIKPRTPMANQAPLSNKEREEARKRVMQGSPNLDLDAMLEHLHESRQDRKLPFRDEE</sequence>
<protein>
    <submittedName>
        <fullName evidence="1">Uncharacterized protein</fullName>
    </submittedName>
</protein>
<dbReference type="OrthoDB" id="964950at2"/>
<evidence type="ECO:0000313" key="1">
    <source>
        <dbReference type="EMBL" id="RIV25193.1"/>
    </source>
</evidence>
<evidence type="ECO:0000313" key="2">
    <source>
        <dbReference type="Proteomes" id="UP000283523"/>
    </source>
</evidence>
<accession>A0A418MEP4</accession>
<reference evidence="1 2" key="1">
    <citation type="submission" date="2018-08" db="EMBL/GenBank/DDBJ databases">
        <title>Fibrisoma montanum sp. nov., isolated from Danxia mountain soil.</title>
        <authorList>
            <person name="Huang Y."/>
        </authorList>
    </citation>
    <scope>NUCLEOTIDE SEQUENCE [LARGE SCALE GENOMIC DNA]</scope>
    <source>
        <strain evidence="1 2">HYT19</strain>
    </source>
</reference>